<dbReference type="InterPro" id="IPR050616">
    <property type="entry name" value="CPA3_Na-H_Antiporter_A"/>
</dbReference>
<sequence>MDFTLLIALVIPLIGTLGVMFKGASENVREGISSVSSILLLITVGSMIPSVLSGKTLTLHMFTILPGITVTLRADAMSMIFALVASSLWTIAVFYSMGYMRGLNEHAQTRFNACFALAIFGAIGVAFSDNLFTMYLFYEIVSICTYPLVAHHQDEEGYNGGRKYIVYLTTTAKAFLLPAIILIYVLTGTLDFATNASTGIFPAGVNETLVTLLYIFCIFGFAKNGVMPFHHWLPGAMVAPTPVSALLHAVAVVKVGVFCTTRTMLYTFGTETMHALNLGIPTAYFVGFTVIAASIIALSKDNLKSRLAYSTVSQLSYIIMGVALLTDPGIQGGLIHIVNHAFSKITLFFCAGAIYVVTHKKCISEMEGLGKSMPFTFGAFAVASLSMIGAPPVAGFITKWNLLIGSVQAHQLGILLILIASTMLNAAYFVPVTYKAFFGKRPVTEPFSGIKEAPLSMLIPILIACTISVLIGIFPNFMLQFVKAVTG</sequence>
<name>A0A1H0V4V2_9BACT</name>
<evidence type="ECO:0000256" key="1">
    <source>
        <dbReference type="ARBA" id="ARBA00004127"/>
    </source>
</evidence>
<keyword evidence="3" id="KW-1133">Transmembrane helix</keyword>
<feature type="transmembrane region" description="Helical" evidence="3">
    <location>
        <begin position="164"/>
        <end position="187"/>
    </location>
</feature>
<dbReference type="STRING" id="91360.SAMN05660330_03873"/>
<accession>A0A1H0V4V2</accession>
<dbReference type="NCBIfam" id="NF006236">
    <property type="entry name" value="PRK08375.1-1"/>
    <property type="match status" value="1"/>
</dbReference>
<dbReference type="PANTHER" id="PTHR43373:SF1">
    <property type="entry name" value="NA(+)_H(+) ANTIPORTER SUBUNIT A"/>
    <property type="match status" value="1"/>
</dbReference>
<dbReference type="Pfam" id="PF00361">
    <property type="entry name" value="Proton_antipo_M"/>
    <property type="match status" value="1"/>
</dbReference>
<evidence type="ECO:0000256" key="3">
    <source>
        <dbReference type="SAM" id="Phobius"/>
    </source>
</evidence>
<evidence type="ECO:0000259" key="4">
    <source>
        <dbReference type="Pfam" id="PF00361"/>
    </source>
</evidence>
<feature type="transmembrane region" description="Helical" evidence="3">
    <location>
        <begin position="278"/>
        <end position="298"/>
    </location>
</feature>
<feature type="transmembrane region" description="Helical" evidence="3">
    <location>
        <begin position="455"/>
        <end position="474"/>
    </location>
</feature>
<proteinExistence type="predicted"/>
<feature type="transmembrane region" description="Helical" evidence="3">
    <location>
        <begin position="307"/>
        <end position="325"/>
    </location>
</feature>
<dbReference type="GO" id="GO:0016020">
    <property type="term" value="C:membrane"/>
    <property type="evidence" value="ECO:0007669"/>
    <property type="project" value="UniProtKB-SubCell"/>
</dbReference>
<feature type="transmembrane region" description="Helical" evidence="3">
    <location>
        <begin position="6"/>
        <end position="24"/>
    </location>
</feature>
<keyword evidence="2 3" id="KW-0812">Transmembrane</keyword>
<evidence type="ECO:0000313" key="5">
    <source>
        <dbReference type="EMBL" id="SDP73447.1"/>
    </source>
</evidence>
<reference evidence="5 6" key="1">
    <citation type="submission" date="2016-10" db="EMBL/GenBank/DDBJ databases">
        <authorList>
            <person name="de Groot N.N."/>
        </authorList>
    </citation>
    <scope>NUCLEOTIDE SEQUENCE [LARGE SCALE GENOMIC DNA]</scope>
    <source>
        <strain evidence="5 6">DSM 12130</strain>
    </source>
</reference>
<evidence type="ECO:0000313" key="6">
    <source>
        <dbReference type="Proteomes" id="UP000199073"/>
    </source>
</evidence>
<organism evidence="5 6">
    <name type="scientific">Desulforhopalus singaporensis</name>
    <dbReference type="NCBI Taxonomy" id="91360"/>
    <lineage>
        <taxon>Bacteria</taxon>
        <taxon>Pseudomonadati</taxon>
        <taxon>Thermodesulfobacteriota</taxon>
        <taxon>Desulfobulbia</taxon>
        <taxon>Desulfobulbales</taxon>
        <taxon>Desulfocapsaceae</taxon>
        <taxon>Desulforhopalus</taxon>
    </lineage>
</organism>
<evidence type="ECO:0000256" key="2">
    <source>
        <dbReference type="RuleBase" id="RU000320"/>
    </source>
</evidence>
<feature type="transmembrane region" description="Helical" evidence="3">
    <location>
        <begin position="76"/>
        <end position="97"/>
    </location>
</feature>
<feature type="domain" description="NADH:quinone oxidoreductase/Mrp antiporter transmembrane" evidence="4">
    <location>
        <begin position="128"/>
        <end position="422"/>
    </location>
</feature>
<dbReference type="RefSeq" id="WP_092225785.1">
    <property type="nucleotide sequence ID" value="NZ_FNJI01000041.1"/>
</dbReference>
<feature type="transmembrane region" description="Helical" evidence="3">
    <location>
        <begin position="31"/>
        <end position="52"/>
    </location>
</feature>
<dbReference type="GO" id="GO:0012505">
    <property type="term" value="C:endomembrane system"/>
    <property type="evidence" value="ECO:0007669"/>
    <property type="project" value="UniProtKB-SubCell"/>
</dbReference>
<feature type="transmembrane region" description="Helical" evidence="3">
    <location>
        <begin position="199"/>
        <end position="221"/>
    </location>
</feature>
<feature type="transmembrane region" description="Helical" evidence="3">
    <location>
        <begin position="233"/>
        <end position="258"/>
    </location>
</feature>
<feature type="transmembrane region" description="Helical" evidence="3">
    <location>
        <begin position="377"/>
        <end position="397"/>
    </location>
</feature>
<dbReference type="PRINTS" id="PR01434">
    <property type="entry name" value="NADHDHGNASE5"/>
</dbReference>
<dbReference type="Proteomes" id="UP000199073">
    <property type="component" value="Unassembled WGS sequence"/>
</dbReference>
<feature type="transmembrane region" description="Helical" evidence="3">
    <location>
        <begin position="109"/>
        <end position="128"/>
    </location>
</feature>
<comment type="subcellular location">
    <subcellularLocation>
        <location evidence="1">Endomembrane system</location>
        <topology evidence="1">Multi-pass membrane protein</topology>
    </subcellularLocation>
    <subcellularLocation>
        <location evidence="2">Membrane</location>
        <topology evidence="2">Multi-pass membrane protein</topology>
    </subcellularLocation>
</comment>
<feature type="transmembrane region" description="Helical" evidence="3">
    <location>
        <begin position="409"/>
        <end position="434"/>
    </location>
</feature>
<keyword evidence="3" id="KW-0472">Membrane</keyword>
<dbReference type="AlphaFoldDB" id="A0A1H0V4V2"/>
<feature type="transmembrane region" description="Helical" evidence="3">
    <location>
        <begin position="337"/>
        <end position="357"/>
    </location>
</feature>
<protein>
    <submittedName>
        <fullName evidence="5">Multisubunit sodium/proton antiporter, MrpD subunit</fullName>
    </submittedName>
</protein>
<dbReference type="OrthoDB" id="9781596at2"/>
<dbReference type="PANTHER" id="PTHR43373">
    <property type="entry name" value="NA(+)/H(+) ANTIPORTER SUBUNIT"/>
    <property type="match status" value="1"/>
</dbReference>
<dbReference type="EMBL" id="FNJI01000041">
    <property type="protein sequence ID" value="SDP73447.1"/>
    <property type="molecule type" value="Genomic_DNA"/>
</dbReference>
<keyword evidence="6" id="KW-1185">Reference proteome</keyword>
<dbReference type="InterPro" id="IPR001750">
    <property type="entry name" value="ND/Mrp_TM"/>
</dbReference>
<gene>
    <name evidence="5" type="ORF">SAMN05660330_03873</name>
</gene>